<reference evidence="1" key="1">
    <citation type="submission" date="2020-11" db="EMBL/GenBank/DDBJ databases">
        <authorList>
            <person name="Tran Van P."/>
        </authorList>
    </citation>
    <scope>NUCLEOTIDE SEQUENCE</scope>
</reference>
<organism evidence="1">
    <name type="scientific">Timema bartmani</name>
    <dbReference type="NCBI Taxonomy" id="61472"/>
    <lineage>
        <taxon>Eukaryota</taxon>
        <taxon>Metazoa</taxon>
        <taxon>Ecdysozoa</taxon>
        <taxon>Arthropoda</taxon>
        <taxon>Hexapoda</taxon>
        <taxon>Insecta</taxon>
        <taxon>Pterygota</taxon>
        <taxon>Neoptera</taxon>
        <taxon>Polyneoptera</taxon>
        <taxon>Phasmatodea</taxon>
        <taxon>Timematodea</taxon>
        <taxon>Timematoidea</taxon>
        <taxon>Timematidae</taxon>
        <taxon>Timema</taxon>
    </lineage>
</organism>
<name>A0A7R9F3T0_9NEOP</name>
<proteinExistence type="predicted"/>
<gene>
    <name evidence="1" type="ORF">TBIB3V08_LOCUS8473</name>
</gene>
<sequence>MNCGKSADLDGLFGRMNENERLVNALRVALEKVSDQMKNKTLANEDTMLMDIMTIQNGNHENEDVPELSLLELQQDEMWDDRASLASGDDFTFQLPTICRG</sequence>
<protein>
    <submittedName>
        <fullName evidence="1">Uncharacterized protein</fullName>
    </submittedName>
</protein>
<dbReference type="AlphaFoldDB" id="A0A7R9F3T0"/>
<evidence type="ECO:0000313" key="1">
    <source>
        <dbReference type="EMBL" id="CAD7446138.1"/>
    </source>
</evidence>
<dbReference type="EMBL" id="OD567775">
    <property type="protein sequence ID" value="CAD7446138.1"/>
    <property type="molecule type" value="Genomic_DNA"/>
</dbReference>
<accession>A0A7R9F3T0</accession>